<reference evidence="1" key="2">
    <citation type="journal article" date="2022" name="New Phytol.">
        <title>Evolutionary transition to the ectomycorrhizal habit in the genomes of a hyperdiverse lineage of mushroom-forming fungi.</title>
        <authorList>
            <person name="Looney B."/>
            <person name="Miyauchi S."/>
            <person name="Morin E."/>
            <person name="Drula E."/>
            <person name="Courty P.E."/>
            <person name="Kohler A."/>
            <person name="Kuo A."/>
            <person name="LaButti K."/>
            <person name="Pangilinan J."/>
            <person name="Lipzen A."/>
            <person name="Riley R."/>
            <person name="Andreopoulos W."/>
            <person name="He G."/>
            <person name="Johnson J."/>
            <person name="Nolan M."/>
            <person name="Tritt A."/>
            <person name="Barry K.W."/>
            <person name="Grigoriev I.V."/>
            <person name="Nagy L.G."/>
            <person name="Hibbett D."/>
            <person name="Henrissat B."/>
            <person name="Matheny P.B."/>
            <person name="Labbe J."/>
            <person name="Martin F.M."/>
        </authorList>
    </citation>
    <scope>NUCLEOTIDE SEQUENCE</scope>
    <source>
        <strain evidence="1">HHB10654</strain>
    </source>
</reference>
<keyword evidence="2" id="KW-1185">Reference proteome</keyword>
<reference evidence="1" key="1">
    <citation type="submission" date="2021-03" db="EMBL/GenBank/DDBJ databases">
        <authorList>
            <consortium name="DOE Joint Genome Institute"/>
            <person name="Ahrendt S."/>
            <person name="Looney B.P."/>
            <person name="Miyauchi S."/>
            <person name="Morin E."/>
            <person name="Drula E."/>
            <person name="Courty P.E."/>
            <person name="Chicoki N."/>
            <person name="Fauchery L."/>
            <person name="Kohler A."/>
            <person name="Kuo A."/>
            <person name="Labutti K."/>
            <person name="Pangilinan J."/>
            <person name="Lipzen A."/>
            <person name="Riley R."/>
            <person name="Andreopoulos W."/>
            <person name="He G."/>
            <person name="Johnson J."/>
            <person name="Barry K.W."/>
            <person name="Grigoriev I.V."/>
            <person name="Nagy L."/>
            <person name="Hibbett D."/>
            <person name="Henrissat B."/>
            <person name="Matheny P.B."/>
            <person name="Labbe J."/>
            <person name="Martin F."/>
        </authorList>
    </citation>
    <scope>NUCLEOTIDE SEQUENCE</scope>
    <source>
        <strain evidence="1">HHB10654</strain>
    </source>
</reference>
<gene>
    <name evidence="1" type="ORF">BV25DRAFT_1916505</name>
</gene>
<evidence type="ECO:0000313" key="1">
    <source>
        <dbReference type="EMBL" id="KAI0061841.1"/>
    </source>
</evidence>
<comment type="caution">
    <text evidence="1">The sequence shown here is derived from an EMBL/GenBank/DDBJ whole genome shotgun (WGS) entry which is preliminary data.</text>
</comment>
<sequence length="155" mass="17066">MPSGYPEILYLPIIECGISRESHDSYNRFLFFDLSRCKLPAQSRSCRPCQGEQGQVYSLQKEHREIVISYIFEKWSLAKICGVPDGATAFQRSPAQSTVASVVYQIDTPGGQREVDALTGIVSRYVGGKNVGYANYNSDASSKIDLNGDSELSVA</sequence>
<evidence type="ECO:0000313" key="2">
    <source>
        <dbReference type="Proteomes" id="UP000814140"/>
    </source>
</evidence>
<name>A0ACB8T130_9AGAM</name>
<dbReference type="Proteomes" id="UP000814140">
    <property type="component" value="Unassembled WGS sequence"/>
</dbReference>
<accession>A0ACB8T130</accession>
<dbReference type="EMBL" id="MU277210">
    <property type="protein sequence ID" value="KAI0061841.1"/>
    <property type="molecule type" value="Genomic_DNA"/>
</dbReference>
<proteinExistence type="predicted"/>
<protein>
    <submittedName>
        <fullName evidence="1">Uncharacterized protein</fullName>
    </submittedName>
</protein>
<organism evidence="1 2">
    <name type="scientific">Artomyces pyxidatus</name>
    <dbReference type="NCBI Taxonomy" id="48021"/>
    <lineage>
        <taxon>Eukaryota</taxon>
        <taxon>Fungi</taxon>
        <taxon>Dikarya</taxon>
        <taxon>Basidiomycota</taxon>
        <taxon>Agaricomycotina</taxon>
        <taxon>Agaricomycetes</taxon>
        <taxon>Russulales</taxon>
        <taxon>Auriscalpiaceae</taxon>
        <taxon>Artomyces</taxon>
    </lineage>
</organism>